<comment type="caution">
    <text evidence="1">The sequence shown here is derived from an EMBL/GenBank/DDBJ whole genome shotgun (WGS) entry which is preliminary data.</text>
</comment>
<accession>A0A1H3STD2</accession>
<protein>
    <submittedName>
        <fullName evidence="1">Uncharacterized protein</fullName>
    </submittedName>
</protein>
<dbReference type="EMBL" id="FNQC01000013">
    <property type="protein sequence ID" value="SDZ40801.1"/>
    <property type="molecule type" value="Genomic_DNA"/>
</dbReference>
<keyword evidence="2" id="KW-1185">Reference proteome</keyword>
<organism evidence="1 2">
    <name type="scientific">Rhodonellum ikkaensis</name>
    <dbReference type="NCBI Taxonomy" id="336829"/>
    <lineage>
        <taxon>Bacteria</taxon>
        <taxon>Pseudomonadati</taxon>
        <taxon>Bacteroidota</taxon>
        <taxon>Cytophagia</taxon>
        <taxon>Cytophagales</taxon>
        <taxon>Cytophagaceae</taxon>
        <taxon>Rhodonellum</taxon>
    </lineage>
</organism>
<name>A0A1H3STD2_9BACT</name>
<evidence type="ECO:0000313" key="2">
    <source>
        <dbReference type="Proteomes" id="UP000199663"/>
    </source>
</evidence>
<proteinExistence type="predicted"/>
<sequence>MEYALDFLMGLKMQENAAIWRKRNLTKLRKLKTMKKPDYRAISGSYGGLCLMGGLTRSIVANASQHFIYSIIN</sequence>
<reference evidence="1 2" key="1">
    <citation type="submission" date="2016-10" db="EMBL/GenBank/DDBJ databases">
        <authorList>
            <person name="Varghese N."/>
            <person name="Submissions S."/>
        </authorList>
    </citation>
    <scope>NUCLEOTIDE SEQUENCE [LARGE SCALE GENOMIC DNA]</scope>
    <source>
        <strain evidence="1 2">DSM 17997</strain>
    </source>
</reference>
<dbReference type="Proteomes" id="UP000199663">
    <property type="component" value="Unassembled WGS sequence"/>
</dbReference>
<evidence type="ECO:0000313" key="1">
    <source>
        <dbReference type="EMBL" id="SDZ40801.1"/>
    </source>
</evidence>
<gene>
    <name evidence="1" type="ORF">SAMN05444412_11366</name>
</gene>